<evidence type="ECO:0000256" key="4">
    <source>
        <dbReference type="ARBA" id="ARBA00023277"/>
    </source>
</evidence>
<keyword evidence="8" id="KW-1185">Reference proteome</keyword>
<feature type="domain" description="Amidohydrolase-related" evidence="6">
    <location>
        <begin position="42"/>
        <end position="372"/>
    </location>
</feature>
<dbReference type="Proteomes" id="UP001589894">
    <property type="component" value="Unassembled WGS sequence"/>
</dbReference>
<evidence type="ECO:0000256" key="1">
    <source>
        <dbReference type="ARBA" id="ARBA00010716"/>
    </source>
</evidence>
<dbReference type="CDD" id="cd00854">
    <property type="entry name" value="NagA"/>
    <property type="match status" value="1"/>
</dbReference>
<dbReference type="InterPro" id="IPR032466">
    <property type="entry name" value="Metal_Hydrolase"/>
</dbReference>
<dbReference type="InterPro" id="IPR003764">
    <property type="entry name" value="GlcNAc_6-P_deAcase"/>
</dbReference>
<evidence type="ECO:0000259" key="6">
    <source>
        <dbReference type="Pfam" id="PF01979"/>
    </source>
</evidence>
<comment type="caution">
    <text evidence="7">The sequence shown here is derived from an EMBL/GenBank/DDBJ whole genome shotgun (WGS) entry which is preliminary data.</text>
</comment>
<dbReference type="EMBL" id="JBHLUE010000034">
    <property type="protein sequence ID" value="MFC0568484.1"/>
    <property type="molecule type" value="Genomic_DNA"/>
</dbReference>
<dbReference type="PANTHER" id="PTHR11113">
    <property type="entry name" value="N-ACETYLGLUCOSAMINE-6-PHOSPHATE DEACETYLASE"/>
    <property type="match status" value="1"/>
</dbReference>
<accession>A0ABV6P624</accession>
<dbReference type="Gene3D" id="2.30.40.10">
    <property type="entry name" value="Urease, subunit C, domain 1"/>
    <property type="match status" value="1"/>
</dbReference>
<evidence type="ECO:0000256" key="5">
    <source>
        <dbReference type="PIRNR" id="PIRNR038994"/>
    </source>
</evidence>
<comment type="similarity">
    <text evidence="1 5">Belongs to the metallo-dependent hydrolases superfamily. NagA family.</text>
</comment>
<dbReference type="EC" id="3.5.1.25" evidence="7"/>
<dbReference type="PIRSF" id="PIRSF038994">
    <property type="entry name" value="NagA"/>
    <property type="match status" value="1"/>
</dbReference>
<reference evidence="7 8" key="1">
    <citation type="submission" date="2024-09" db="EMBL/GenBank/DDBJ databases">
        <authorList>
            <person name="Sun Q."/>
            <person name="Mori K."/>
        </authorList>
    </citation>
    <scope>NUCLEOTIDE SEQUENCE [LARGE SCALE GENOMIC DNA]</scope>
    <source>
        <strain evidence="7 8">TBRC 2205</strain>
    </source>
</reference>
<dbReference type="InterPro" id="IPR011059">
    <property type="entry name" value="Metal-dep_hydrolase_composite"/>
</dbReference>
<keyword evidence="4 5" id="KW-0119">Carbohydrate metabolism</keyword>
<evidence type="ECO:0000256" key="3">
    <source>
        <dbReference type="ARBA" id="ARBA00022801"/>
    </source>
</evidence>
<proteinExistence type="inferred from homology"/>
<protein>
    <submittedName>
        <fullName evidence="7">N-acetylglucosamine-6-phosphate deacetylase</fullName>
        <ecNumber evidence="7">3.5.1.25</ecNumber>
    </submittedName>
</protein>
<dbReference type="RefSeq" id="WP_377343990.1">
    <property type="nucleotide sequence ID" value="NZ_JBHLUE010000034.1"/>
</dbReference>
<dbReference type="InterPro" id="IPR006680">
    <property type="entry name" value="Amidohydro-rel"/>
</dbReference>
<name>A0ABV6P624_9ACTN</name>
<sequence>MVLRVAGKVVMPSGVIRQGCVEIDGERITAVAEYPSIRDGHWIVPGFVDMHTHGGGGHTFTTGDPESARRAADFHLGHGTTTLLASLVSSPAESMRSATAAYAPLVAERVLAGIHYEGPYLSELRCGAQHPEHLRDADPDELTELLDLGGGTVRMVTLAPERHGALDAIKLLVSRGVVAAVGHTDATYEQTRAAIDAGATVGTHVFNGMRTPHHREPGPVYALLAAPDVVCELVADGVHLHDGTLSFAASVTGPDRAALITDAMSAAGMTDGDYELGGQAVVVTDGVARLRQPDGGPGAIAGSTLTMDAALRRAVAAGIAIPDASRMASATPARALGLDGQLGSLLPGWRADLVVLDDNLQVVRVMRAGAWVD</sequence>
<evidence type="ECO:0000313" key="7">
    <source>
        <dbReference type="EMBL" id="MFC0568484.1"/>
    </source>
</evidence>
<dbReference type="GO" id="GO:0008448">
    <property type="term" value="F:N-acetylglucosamine-6-phosphate deacetylase activity"/>
    <property type="evidence" value="ECO:0007669"/>
    <property type="project" value="UniProtKB-EC"/>
</dbReference>
<dbReference type="Pfam" id="PF01979">
    <property type="entry name" value="Amidohydro_1"/>
    <property type="match status" value="1"/>
</dbReference>
<keyword evidence="2" id="KW-0479">Metal-binding</keyword>
<keyword evidence="3 5" id="KW-0378">Hydrolase</keyword>
<evidence type="ECO:0000256" key="2">
    <source>
        <dbReference type="ARBA" id="ARBA00022723"/>
    </source>
</evidence>
<dbReference type="SUPFAM" id="SSF51338">
    <property type="entry name" value="Composite domain of metallo-dependent hydrolases"/>
    <property type="match status" value="1"/>
</dbReference>
<evidence type="ECO:0000313" key="8">
    <source>
        <dbReference type="Proteomes" id="UP001589894"/>
    </source>
</evidence>
<dbReference type="NCBIfam" id="TIGR00221">
    <property type="entry name" value="nagA"/>
    <property type="match status" value="1"/>
</dbReference>
<dbReference type="Gene3D" id="3.20.20.140">
    <property type="entry name" value="Metal-dependent hydrolases"/>
    <property type="match status" value="1"/>
</dbReference>
<dbReference type="SUPFAM" id="SSF51556">
    <property type="entry name" value="Metallo-dependent hydrolases"/>
    <property type="match status" value="1"/>
</dbReference>
<gene>
    <name evidence="7" type="primary">nagA</name>
    <name evidence="7" type="ORF">ACFFHU_30650</name>
</gene>
<organism evidence="7 8">
    <name type="scientific">Plantactinospora siamensis</name>
    <dbReference type="NCBI Taxonomy" id="555372"/>
    <lineage>
        <taxon>Bacteria</taxon>
        <taxon>Bacillati</taxon>
        <taxon>Actinomycetota</taxon>
        <taxon>Actinomycetes</taxon>
        <taxon>Micromonosporales</taxon>
        <taxon>Micromonosporaceae</taxon>
        <taxon>Plantactinospora</taxon>
    </lineage>
</organism>
<dbReference type="PANTHER" id="PTHR11113:SF14">
    <property type="entry name" value="N-ACETYLGLUCOSAMINE-6-PHOSPHATE DEACETYLASE"/>
    <property type="match status" value="1"/>
</dbReference>